<dbReference type="PROSITE" id="PS50920">
    <property type="entry name" value="SOLCAR"/>
    <property type="match status" value="3"/>
</dbReference>
<dbReference type="PANTHER" id="PTHR45624:SF12">
    <property type="entry name" value="MITOCHONDRIAL ORNITHINE TRANSPORTER 1"/>
    <property type="match status" value="1"/>
</dbReference>
<keyword evidence="7" id="KW-0496">Mitochondrion</keyword>
<accession>A0A1W0WGK9</accession>
<dbReference type="Pfam" id="PF00153">
    <property type="entry name" value="Mito_carr"/>
    <property type="match status" value="3"/>
</dbReference>
<keyword evidence="6" id="KW-1133">Transmembrane helix</keyword>
<sequence>MHGSSGKAAVVVDPTKPLVGVHRYREPIVAGVNLFAGAVGGGFSVLLCQPLDTIKVKMQTYPELYSNLFDCGVKTWKRQGIVGLYAGTVPSLAANVLENASLFMFYGMCQTVVQAVVSKPRVEDLTTFQNACAGGAAAFFTSFFLCPTELIKCQLQAMDEGRQIRMAANPTAATEAKIGSAKLIRNILKQEGLLGMFRGLSSTLIREMPGYFFFFGGYDFARRVLTKPGQSKDDIGSVKTVLCGGFAGVTCWAAVFPADVVKSRIQTGKSTAGFWKCLTTIARTEGVLALYNGLMPTLLRTFPASGSLFLAYELTKSSLETLIFHP</sequence>
<evidence type="ECO:0000313" key="11">
    <source>
        <dbReference type="EMBL" id="OQV14340.1"/>
    </source>
</evidence>
<dbReference type="Proteomes" id="UP000192578">
    <property type="component" value="Unassembled WGS sequence"/>
</dbReference>
<proteinExistence type="inferred from homology"/>
<evidence type="ECO:0000256" key="4">
    <source>
        <dbReference type="ARBA" id="ARBA00022692"/>
    </source>
</evidence>
<gene>
    <name evidence="11" type="ORF">BV898_11458</name>
</gene>
<keyword evidence="5" id="KW-0677">Repeat</keyword>
<keyword evidence="3 10" id="KW-0813">Transport</keyword>
<evidence type="ECO:0000256" key="1">
    <source>
        <dbReference type="ARBA" id="ARBA00004225"/>
    </source>
</evidence>
<name>A0A1W0WGK9_HYPEX</name>
<keyword evidence="12" id="KW-1185">Reference proteome</keyword>
<evidence type="ECO:0000256" key="9">
    <source>
        <dbReference type="PROSITE-ProRule" id="PRU00282"/>
    </source>
</evidence>
<evidence type="ECO:0000313" key="12">
    <source>
        <dbReference type="Proteomes" id="UP000192578"/>
    </source>
</evidence>
<evidence type="ECO:0000256" key="3">
    <source>
        <dbReference type="ARBA" id="ARBA00022448"/>
    </source>
</evidence>
<dbReference type="AlphaFoldDB" id="A0A1W0WGK9"/>
<feature type="repeat" description="Solcar" evidence="9">
    <location>
        <begin position="235"/>
        <end position="318"/>
    </location>
</feature>
<feature type="repeat" description="Solcar" evidence="9">
    <location>
        <begin position="125"/>
        <end position="224"/>
    </location>
</feature>
<dbReference type="InterPro" id="IPR050567">
    <property type="entry name" value="Mitochondrial_Carrier"/>
</dbReference>
<keyword evidence="4 9" id="KW-0812">Transmembrane</keyword>
<comment type="similarity">
    <text evidence="2 10">Belongs to the mitochondrial carrier (TC 2.A.29) family.</text>
</comment>
<keyword evidence="8 9" id="KW-0472">Membrane</keyword>
<organism evidence="11 12">
    <name type="scientific">Hypsibius exemplaris</name>
    <name type="common">Freshwater tardigrade</name>
    <dbReference type="NCBI Taxonomy" id="2072580"/>
    <lineage>
        <taxon>Eukaryota</taxon>
        <taxon>Metazoa</taxon>
        <taxon>Ecdysozoa</taxon>
        <taxon>Tardigrada</taxon>
        <taxon>Eutardigrada</taxon>
        <taxon>Parachela</taxon>
        <taxon>Hypsibioidea</taxon>
        <taxon>Hypsibiidae</taxon>
        <taxon>Hypsibius</taxon>
    </lineage>
</organism>
<dbReference type="SUPFAM" id="SSF103506">
    <property type="entry name" value="Mitochondrial carrier"/>
    <property type="match status" value="1"/>
</dbReference>
<evidence type="ECO:0000256" key="10">
    <source>
        <dbReference type="RuleBase" id="RU000488"/>
    </source>
</evidence>
<evidence type="ECO:0000256" key="7">
    <source>
        <dbReference type="ARBA" id="ARBA00023128"/>
    </source>
</evidence>
<dbReference type="Gene3D" id="1.50.40.10">
    <property type="entry name" value="Mitochondrial carrier domain"/>
    <property type="match status" value="2"/>
</dbReference>
<dbReference type="GO" id="GO:1990575">
    <property type="term" value="P:mitochondrial L-ornithine transmembrane transport"/>
    <property type="evidence" value="ECO:0007669"/>
    <property type="project" value="TreeGrafter"/>
</dbReference>
<evidence type="ECO:0000256" key="6">
    <source>
        <dbReference type="ARBA" id="ARBA00022989"/>
    </source>
</evidence>
<reference evidence="12" key="1">
    <citation type="submission" date="2017-01" db="EMBL/GenBank/DDBJ databases">
        <title>Comparative genomics of anhydrobiosis in the tardigrade Hypsibius dujardini.</title>
        <authorList>
            <person name="Yoshida Y."/>
            <person name="Koutsovoulos G."/>
            <person name="Laetsch D."/>
            <person name="Stevens L."/>
            <person name="Kumar S."/>
            <person name="Horikawa D."/>
            <person name="Ishino K."/>
            <person name="Komine S."/>
            <person name="Tomita M."/>
            <person name="Blaxter M."/>
            <person name="Arakawa K."/>
        </authorList>
    </citation>
    <scope>NUCLEOTIDE SEQUENCE [LARGE SCALE GENOMIC DNA]</scope>
    <source>
        <strain evidence="12">Z151</strain>
    </source>
</reference>
<evidence type="ECO:0000256" key="5">
    <source>
        <dbReference type="ARBA" id="ARBA00022737"/>
    </source>
</evidence>
<comment type="subcellular location">
    <subcellularLocation>
        <location evidence="1">Mitochondrion membrane</location>
        <topology evidence="1">Multi-pass membrane protein</topology>
    </subcellularLocation>
</comment>
<evidence type="ECO:0000256" key="8">
    <source>
        <dbReference type="ARBA" id="ARBA00023136"/>
    </source>
</evidence>
<feature type="repeat" description="Solcar" evidence="9">
    <location>
        <begin position="28"/>
        <end position="112"/>
    </location>
</feature>
<dbReference type="PANTHER" id="PTHR45624">
    <property type="entry name" value="MITOCHONDRIAL BASIC AMINO ACIDS TRANSPORTER-RELATED"/>
    <property type="match status" value="1"/>
</dbReference>
<dbReference type="GO" id="GO:0000064">
    <property type="term" value="F:L-ornithine transmembrane transporter activity"/>
    <property type="evidence" value="ECO:0007669"/>
    <property type="project" value="TreeGrafter"/>
</dbReference>
<dbReference type="InterPro" id="IPR018108">
    <property type="entry name" value="MCP_transmembrane"/>
</dbReference>
<protein>
    <submittedName>
        <fullName evidence="11">Mitochondrial ornithine transporter 1</fullName>
    </submittedName>
</protein>
<dbReference type="EMBL" id="MTYJ01000106">
    <property type="protein sequence ID" value="OQV14340.1"/>
    <property type="molecule type" value="Genomic_DNA"/>
</dbReference>
<dbReference type="InterPro" id="IPR023395">
    <property type="entry name" value="MCP_dom_sf"/>
</dbReference>
<dbReference type="GO" id="GO:0031966">
    <property type="term" value="C:mitochondrial membrane"/>
    <property type="evidence" value="ECO:0007669"/>
    <property type="project" value="UniProtKB-SubCell"/>
</dbReference>
<comment type="caution">
    <text evidence="11">The sequence shown here is derived from an EMBL/GenBank/DDBJ whole genome shotgun (WGS) entry which is preliminary data.</text>
</comment>
<dbReference type="OrthoDB" id="409586at2759"/>
<evidence type="ECO:0000256" key="2">
    <source>
        <dbReference type="ARBA" id="ARBA00006375"/>
    </source>
</evidence>